<dbReference type="EMBL" id="WQMT02000001">
    <property type="protein sequence ID" value="KAG9227265.1"/>
    <property type="molecule type" value="Genomic_DNA"/>
</dbReference>
<accession>A0ACB7JBV8</accession>
<proteinExistence type="predicted"/>
<gene>
    <name evidence="1" type="ORF">CCMSSC00406_0004196</name>
</gene>
<reference evidence="1 2" key="1">
    <citation type="journal article" date="2021" name="Appl. Environ. Microbiol.">
        <title>Genetic linkage and physical mapping for an oyster mushroom Pleurotus cornucopiae and QTL analysis for the trait cap color.</title>
        <authorList>
            <person name="Zhang Y."/>
            <person name="Gao W."/>
            <person name="Sonnenberg A."/>
            <person name="Chen Q."/>
            <person name="Zhang J."/>
            <person name="Huang C."/>
        </authorList>
    </citation>
    <scope>NUCLEOTIDE SEQUENCE [LARGE SCALE GENOMIC DNA]</scope>
    <source>
        <strain evidence="1">CCMSSC00406</strain>
    </source>
</reference>
<sequence length="801" mass="89441">MALSATELTAIAITFSFLAVVHYRRRNSSPYKLPPGPKGIPFFGNLFQVDALRPYPKFREWAKEYGEIFHLRLGPWQDVVVLNTAEAADELFLNRSKDFSSRSPPHVAHDIMSAGQRLVFLPYEKEWKTARRSLQSAIGPGPSKRLRPAQELESRVLLYDLVSHGDQSIVEELKEGPNGEVPERHWFSLIRRYTTSIVMSVMYGKRVHKLTNNTYLNMIYEVLANFTHVAQPGNYIADAFPVFRTLPDILAPWRVAARKMHEWEMKLWGGLLKDIQGDMSKGIASDCYVGNYLKQRAEAGQEQAPGCGLTDDGWLKDTLLAYTAGTVLEAGSDTTASTMQSFILMMLAHPEVLQKVRAEVDRVVGSDRMPTFEDEPNLPYLVACIKETLRRRPPSIMGIPHSAHEDEVYKGYLIPKGSTVIGNIWAIHMDPVRFPNPFAYQPERWYTEGKPTRWGSGPDSDRDHYVFGWGRRFCQGSHIAEASLFIVLSRLIWGVQFEAPRDPKTGSPVIPDINDEAATFSDGIVAVPYIYKVGFKSRSEKHASIIKRSFEDAQAEWQVLGLKTDELLIVCLTFVTKLIANELIAWSSLNLWKTPTYYLRLSEGKSELEILSPIRLRPPSPILIPARAVKAVASISSTTMANVYFDITINNQAAGRIVFKLFDDVVPKTARNFRELATGQNGFGYAGSGFHRVIPSFMLQGGDFTKHNGTGGKSIYGEKFADENFQLKHTKPGLLSMANAGKNTNGSQFFITTVVTSWLDGAHVVFGEVVEGFDIVKKIEGYGSQSGKPSATIKISASGTV</sequence>
<organism evidence="1 2">
    <name type="scientific">Pleurotus cornucopiae</name>
    <name type="common">Cornucopia mushroom</name>
    <dbReference type="NCBI Taxonomy" id="5321"/>
    <lineage>
        <taxon>Eukaryota</taxon>
        <taxon>Fungi</taxon>
        <taxon>Dikarya</taxon>
        <taxon>Basidiomycota</taxon>
        <taxon>Agaricomycotina</taxon>
        <taxon>Agaricomycetes</taxon>
        <taxon>Agaricomycetidae</taxon>
        <taxon>Agaricales</taxon>
        <taxon>Pleurotineae</taxon>
        <taxon>Pleurotaceae</taxon>
        <taxon>Pleurotus</taxon>
    </lineage>
</organism>
<protein>
    <submittedName>
        <fullName evidence="1">Uncharacterized protein</fullName>
    </submittedName>
</protein>
<evidence type="ECO:0000313" key="1">
    <source>
        <dbReference type="EMBL" id="KAG9227265.1"/>
    </source>
</evidence>
<keyword evidence="2" id="KW-1185">Reference proteome</keyword>
<evidence type="ECO:0000313" key="2">
    <source>
        <dbReference type="Proteomes" id="UP000824881"/>
    </source>
</evidence>
<dbReference type="Proteomes" id="UP000824881">
    <property type="component" value="Unassembled WGS sequence"/>
</dbReference>
<name>A0ACB7JBV8_PLECO</name>
<comment type="caution">
    <text evidence="1">The sequence shown here is derived from an EMBL/GenBank/DDBJ whole genome shotgun (WGS) entry which is preliminary data.</text>
</comment>